<gene>
    <name evidence="8" type="primary">folB</name>
    <name evidence="8" type="ORF">ACFOOI_08880</name>
</gene>
<comment type="pathway">
    <text evidence="2 6">Cofactor biosynthesis; tetrahydrofolate biosynthesis; 2-amino-4-hydroxy-6-hydroxymethyl-7,8-dihydropteridine diphosphate from 7,8-dihydroneopterin triphosphate: step 3/4.</text>
</comment>
<evidence type="ECO:0000313" key="8">
    <source>
        <dbReference type="EMBL" id="MFC3810767.1"/>
    </source>
</evidence>
<dbReference type="GO" id="GO:0004150">
    <property type="term" value="F:dihydroneopterin aldolase activity"/>
    <property type="evidence" value="ECO:0007669"/>
    <property type="project" value="UniProtKB-EC"/>
</dbReference>
<dbReference type="NCBIfam" id="TIGR00526">
    <property type="entry name" value="folB_dom"/>
    <property type="match status" value="1"/>
</dbReference>
<dbReference type="PANTHER" id="PTHR42844:SF1">
    <property type="entry name" value="DIHYDRONEOPTERIN ALDOLASE 1-RELATED"/>
    <property type="match status" value="1"/>
</dbReference>
<evidence type="ECO:0000313" key="9">
    <source>
        <dbReference type="Proteomes" id="UP001595616"/>
    </source>
</evidence>
<name>A0ABV7YV67_9BACT</name>
<evidence type="ECO:0000256" key="5">
    <source>
        <dbReference type="ARBA" id="ARBA00023239"/>
    </source>
</evidence>
<comment type="caution">
    <text evidence="8">The sequence shown here is derived from an EMBL/GenBank/DDBJ whole genome shotgun (WGS) entry which is preliminary data.</text>
</comment>
<reference evidence="9" key="1">
    <citation type="journal article" date="2019" name="Int. J. Syst. Evol. Microbiol.">
        <title>The Global Catalogue of Microorganisms (GCM) 10K type strain sequencing project: providing services to taxonomists for standard genome sequencing and annotation.</title>
        <authorList>
            <consortium name="The Broad Institute Genomics Platform"/>
            <consortium name="The Broad Institute Genome Sequencing Center for Infectious Disease"/>
            <person name="Wu L."/>
            <person name="Ma J."/>
        </authorList>
    </citation>
    <scope>NUCLEOTIDE SEQUENCE [LARGE SCALE GENOMIC DNA]</scope>
    <source>
        <strain evidence="9">CECT 7956</strain>
    </source>
</reference>
<keyword evidence="5 6" id="KW-0456">Lyase</keyword>
<comment type="function">
    <text evidence="6">Catalyzes the conversion of 7,8-dihydroneopterin to 6-hydroxymethyl-7,8-dihydropterin.</text>
</comment>
<comment type="catalytic activity">
    <reaction evidence="1 6">
        <text>7,8-dihydroneopterin = 6-hydroxymethyl-7,8-dihydropterin + glycolaldehyde</text>
        <dbReference type="Rhea" id="RHEA:10540"/>
        <dbReference type="ChEBI" id="CHEBI:17001"/>
        <dbReference type="ChEBI" id="CHEBI:17071"/>
        <dbReference type="ChEBI" id="CHEBI:44841"/>
        <dbReference type="EC" id="4.1.2.25"/>
    </reaction>
</comment>
<dbReference type="RefSeq" id="WP_379837173.1">
    <property type="nucleotide sequence ID" value="NZ_JBHRYQ010000001.1"/>
</dbReference>
<dbReference type="EMBL" id="JBHRYQ010000001">
    <property type="protein sequence ID" value="MFC3810767.1"/>
    <property type="molecule type" value="Genomic_DNA"/>
</dbReference>
<dbReference type="InterPro" id="IPR006156">
    <property type="entry name" value="Dihydroneopterin_aldolase"/>
</dbReference>
<dbReference type="Proteomes" id="UP001595616">
    <property type="component" value="Unassembled WGS sequence"/>
</dbReference>
<evidence type="ECO:0000256" key="3">
    <source>
        <dbReference type="ARBA" id="ARBA00005708"/>
    </source>
</evidence>
<evidence type="ECO:0000256" key="4">
    <source>
        <dbReference type="ARBA" id="ARBA00022909"/>
    </source>
</evidence>
<accession>A0ABV7YV67</accession>
<sequence length="118" mass="13228">MGQIALEGMEFFAYHGHFDEEQKIGNKYSIDVTIEADLSAPASSDSLRDTIDYGDVYQMVNAVMKKKHRLLEHVGHEIIASVKAKFKHIEKINVVVSKFNPPIGGVCHKAKVVLEEVF</sequence>
<evidence type="ECO:0000259" key="7">
    <source>
        <dbReference type="SMART" id="SM00905"/>
    </source>
</evidence>
<dbReference type="InterPro" id="IPR006157">
    <property type="entry name" value="FolB_dom"/>
</dbReference>
<feature type="domain" description="Dihydroneopterin aldolase/epimerase" evidence="7">
    <location>
        <begin position="4"/>
        <end position="116"/>
    </location>
</feature>
<dbReference type="SUPFAM" id="SSF55620">
    <property type="entry name" value="Tetrahydrobiopterin biosynthesis enzymes-like"/>
    <property type="match status" value="1"/>
</dbReference>
<protein>
    <recommendedName>
        <fullName evidence="6">7,8-dihydroneopterin aldolase</fullName>
        <ecNumber evidence="6">4.1.2.25</ecNumber>
    </recommendedName>
</protein>
<dbReference type="NCBIfam" id="TIGR00525">
    <property type="entry name" value="folB"/>
    <property type="match status" value="1"/>
</dbReference>
<comment type="similarity">
    <text evidence="3 6">Belongs to the DHNA family.</text>
</comment>
<dbReference type="InterPro" id="IPR043133">
    <property type="entry name" value="GTP-CH-I_C/QueF"/>
</dbReference>
<dbReference type="Pfam" id="PF02152">
    <property type="entry name" value="FolB"/>
    <property type="match status" value="1"/>
</dbReference>
<dbReference type="SMART" id="SM00905">
    <property type="entry name" value="FolB"/>
    <property type="match status" value="1"/>
</dbReference>
<evidence type="ECO:0000256" key="1">
    <source>
        <dbReference type="ARBA" id="ARBA00001353"/>
    </source>
</evidence>
<evidence type="ECO:0000256" key="6">
    <source>
        <dbReference type="RuleBase" id="RU362079"/>
    </source>
</evidence>
<evidence type="ECO:0000256" key="2">
    <source>
        <dbReference type="ARBA" id="ARBA00005013"/>
    </source>
</evidence>
<keyword evidence="9" id="KW-1185">Reference proteome</keyword>
<organism evidence="8 9">
    <name type="scientific">Lacihabitans lacunae</name>
    <dbReference type="NCBI Taxonomy" id="1028214"/>
    <lineage>
        <taxon>Bacteria</taxon>
        <taxon>Pseudomonadati</taxon>
        <taxon>Bacteroidota</taxon>
        <taxon>Cytophagia</taxon>
        <taxon>Cytophagales</taxon>
        <taxon>Leadbetterellaceae</taxon>
        <taxon>Lacihabitans</taxon>
    </lineage>
</organism>
<proteinExistence type="inferred from homology"/>
<keyword evidence="4 6" id="KW-0289">Folate biosynthesis</keyword>
<dbReference type="EC" id="4.1.2.25" evidence="6"/>
<dbReference type="Gene3D" id="3.30.1130.10">
    <property type="match status" value="1"/>
</dbReference>
<dbReference type="PANTHER" id="PTHR42844">
    <property type="entry name" value="DIHYDRONEOPTERIN ALDOLASE 1-RELATED"/>
    <property type="match status" value="1"/>
</dbReference>